<organism evidence="2 3">
    <name type="scientific">Haloferax profundi</name>
    <dbReference type="NCBI Taxonomy" id="1544718"/>
    <lineage>
        <taxon>Archaea</taxon>
        <taxon>Methanobacteriati</taxon>
        <taxon>Methanobacteriota</taxon>
        <taxon>Stenosarchaea group</taxon>
        <taxon>Halobacteria</taxon>
        <taxon>Halobacteriales</taxon>
        <taxon>Haloferacaceae</taxon>
        <taxon>Haloferax</taxon>
    </lineage>
</organism>
<protein>
    <submittedName>
        <fullName evidence="2">Uncharacterized protein</fullName>
    </submittedName>
</protein>
<accession>A0A0W1SWW7</accession>
<dbReference type="RefSeq" id="WP_058570540.1">
    <property type="nucleotide sequence ID" value="NZ_LOPV01000004.1"/>
</dbReference>
<name>A0A0W1SWW7_9EURY</name>
<feature type="compositionally biased region" description="Low complexity" evidence="1">
    <location>
        <begin position="88"/>
        <end position="106"/>
    </location>
</feature>
<proteinExistence type="predicted"/>
<feature type="compositionally biased region" description="Low complexity" evidence="1">
    <location>
        <begin position="117"/>
        <end position="158"/>
    </location>
</feature>
<keyword evidence="3" id="KW-1185">Reference proteome</keyword>
<feature type="region of interest" description="Disordered" evidence="1">
    <location>
        <begin position="52"/>
        <end position="158"/>
    </location>
</feature>
<gene>
    <name evidence="2" type="ORF">AUR66_05370</name>
</gene>
<dbReference type="AlphaFoldDB" id="A0A0W1SWW7"/>
<evidence type="ECO:0000313" key="2">
    <source>
        <dbReference type="EMBL" id="KTG30960.1"/>
    </source>
</evidence>
<dbReference type="Proteomes" id="UP000053157">
    <property type="component" value="Unassembled WGS sequence"/>
</dbReference>
<dbReference type="EMBL" id="LOPV01000004">
    <property type="protein sequence ID" value="KTG30960.1"/>
    <property type="molecule type" value="Genomic_DNA"/>
</dbReference>
<sequence length="158" mass="16201">MTRRGWTALVSVLVFGLLLGSTGAYTFGILTDTESSSAVFGVGVFDAPDAQSAAVSEDTQENATSSSEFVTVIDDANESAKPTQTPFTENSSSEETTDSNQTTSETPATLTGEPSGESTNSTSTPMETTTETPTSTQTSTPTETPTSTSTATASPTGE</sequence>
<reference evidence="2 3" key="1">
    <citation type="submission" date="2015-12" db="EMBL/GenBank/DDBJ databases">
        <title>Haloferax profundi sp. nov. isolated from the Discovery deep brine-seawater interface in the Red Sea.</title>
        <authorList>
            <person name="Zhang G."/>
            <person name="Stingl U."/>
            <person name="Rashid M."/>
        </authorList>
    </citation>
    <scope>NUCLEOTIDE SEQUENCE [LARGE SCALE GENOMIC DNA]</scope>
    <source>
        <strain evidence="2 3">SB29</strain>
    </source>
</reference>
<evidence type="ECO:0000256" key="1">
    <source>
        <dbReference type="SAM" id="MobiDB-lite"/>
    </source>
</evidence>
<evidence type="ECO:0000313" key="3">
    <source>
        <dbReference type="Proteomes" id="UP000053157"/>
    </source>
</evidence>
<comment type="caution">
    <text evidence="2">The sequence shown here is derived from an EMBL/GenBank/DDBJ whole genome shotgun (WGS) entry which is preliminary data.</text>
</comment>